<evidence type="ECO:0000256" key="2">
    <source>
        <dbReference type="ARBA" id="ARBA00022801"/>
    </source>
</evidence>
<dbReference type="InterPro" id="IPR005502">
    <property type="entry name" value="Ribosyl_crysJ1"/>
</dbReference>
<name>A0ABZ3H5T5_GEOAI</name>
<dbReference type="RefSeq" id="WP_193806859.1">
    <property type="nucleotide sequence ID" value="NZ_CP087714.1"/>
</dbReference>
<sequence length="300" mass="32848">MQSNFRGSLLGLAIGDALGMPVEGMSYEEIRRRFGEIKDFMPSEDGLSAGEWTDDTAQALILAESLLETVYFSPENFAEKLAGLSISHRFGPTSSQAIRLLRQGYSWRESGINSDTNGSAMRVAPIGLLYNHNYNLVEEYAVIASSVTHKGSAAIAGCVAVATGVACAVNEDEELVNEVVRRAEKYDTLVAEKIEYAYQIRKSGLEKAVKELGNSIMAFESIPFAFYCYFSSKNFEQAVIKAVNAGGDADTVAAISGTLKGAEAGIERIPERFRKIKDYELILDLADRLYEVHLKITRVG</sequence>
<evidence type="ECO:0000256" key="1">
    <source>
        <dbReference type="ARBA" id="ARBA00010702"/>
    </source>
</evidence>
<dbReference type="EMBL" id="CP087714">
    <property type="protein sequence ID" value="XAT63807.1"/>
    <property type="molecule type" value="Genomic_DNA"/>
</dbReference>
<dbReference type="InterPro" id="IPR036705">
    <property type="entry name" value="Ribosyl_crysJ1_sf"/>
</dbReference>
<proteinExistence type="inferred from homology"/>
<dbReference type="PANTHER" id="PTHR16222">
    <property type="entry name" value="ADP-RIBOSYLGLYCOHYDROLASE"/>
    <property type="match status" value="1"/>
</dbReference>
<dbReference type="Pfam" id="PF03747">
    <property type="entry name" value="ADP_ribosyl_GH"/>
    <property type="match status" value="1"/>
</dbReference>
<evidence type="ECO:0000313" key="3">
    <source>
        <dbReference type="EMBL" id="XAT63807.1"/>
    </source>
</evidence>
<comment type="similarity">
    <text evidence="1">Belongs to the ADP-ribosylglycohydrolase family.</text>
</comment>
<organism evidence="3 4">
    <name type="scientific">Geoglobus acetivorans</name>
    <dbReference type="NCBI Taxonomy" id="565033"/>
    <lineage>
        <taxon>Archaea</taxon>
        <taxon>Methanobacteriati</taxon>
        <taxon>Methanobacteriota</taxon>
        <taxon>Archaeoglobi</taxon>
        <taxon>Archaeoglobales</taxon>
        <taxon>Archaeoglobaceae</taxon>
        <taxon>Geoglobus</taxon>
    </lineage>
</organism>
<keyword evidence="2" id="KW-0378">Hydrolase</keyword>
<dbReference type="PANTHER" id="PTHR16222:SF24">
    <property type="entry name" value="ADP-RIBOSYLHYDROLASE ARH3"/>
    <property type="match status" value="1"/>
</dbReference>
<dbReference type="Proteomes" id="UP001492541">
    <property type="component" value="Chromosome"/>
</dbReference>
<gene>
    <name evidence="3" type="ORF">LPQ35_00120</name>
</gene>
<dbReference type="InterPro" id="IPR050792">
    <property type="entry name" value="ADP-ribosylglycohydrolase"/>
</dbReference>
<keyword evidence="4" id="KW-1185">Reference proteome</keyword>
<dbReference type="Gene3D" id="1.10.4080.10">
    <property type="entry name" value="ADP-ribosylation/Crystallin J1"/>
    <property type="match status" value="1"/>
</dbReference>
<evidence type="ECO:0000313" key="4">
    <source>
        <dbReference type="Proteomes" id="UP001492541"/>
    </source>
</evidence>
<protein>
    <submittedName>
        <fullName evidence="3">ADP-ribosylglycohydrolase family protein</fullName>
    </submittedName>
</protein>
<reference evidence="3 4" key="1">
    <citation type="submission" date="2021-11" db="EMBL/GenBank/DDBJ databases">
        <title>Whole genome of Geoglobus acetivorans.</title>
        <authorList>
            <person name="Liu D."/>
        </authorList>
    </citation>
    <scope>NUCLEOTIDE SEQUENCE [LARGE SCALE GENOMIC DNA]</scope>
    <source>
        <strain evidence="3 4">SBH6</strain>
    </source>
</reference>
<dbReference type="GeneID" id="90448041"/>
<dbReference type="SUPFAM" id="SSF101478">
    <property type="entry name" value="ADP-ribosylglycohydrolase"/>
    <property type="match status" value="1"/>
</dbReference>
<accession>A0ABZ3H5T5</accession>